<protein>
    <submittedName>
        <fullName evidence="1">Uncharacterized protein</fullName>
    </submittedName>
</protein>
<evidence type="ECO:0000313" key="1">
    <source>
        <dbReference type="EMBL" id="CAH0531236.1"/>
    </source>
</evidence>
<name>A0ABM8ZPS4_9VIBR</name>
<gene>
    <name evidence="1" type="ORF">VHP8226_04173</name>
</gene>
<reference evidence="1" key="1">
    <citation type="submission" date="2021-12" db="EMBL/GenBank/DDBJ databases">
        <authorList>
            <person name="Rodrigo-Torres L."/>
            <person name="Arahal R. D."/>
            <person name="Lucena T."/>
        </authorList>
    </citation>
    <scope>NUCLEOTIDE SEQUENCE</scope>
    <source>
        <strain evidence="1">CECT 8226</strain>
    </source>
</reference>
<dbReference type="RefSeq" id="WP_237487256.1">
    <property type="nucleotide sequence ID" value="NZ_CAKLCM010000005.1"/>
</dbReference>
<dbReference type="EMBL" id="CAKLCM010000005">
    <property type="protein sequence ID" value="CAH0531236.1"/>
    <property type="molecule type" value="Genomic_DNA"/>
</dbReference>
<proteinExistence type="predicted"/>
<keyword evidence="2" id="KW-1185">Reference proteome</keyword>
<sequence>MLIMVIQGTDCRERNTVLTQLTHLQQPKMITIDVGFVSSPAERVERLKLLLHRSPTVLNVVVGANSREEIAFLRGQHALFCNLHRHFPNELLNVEGAISKDDVLISSRFESESDVIVLRPDEAFSECFLRKKYRHRVA</sequence>
<evidence type="ECO:0000313" key="2">
    <source>
        <dbReference type="Proteomes" id="UP000838160"/>
    </source>
</evidence>
<comment type="caution">
    <text evidence="1">The sequence shown here is derived from an EMBL/GenBank/DDBJ whole genome shotgun (WGS) entry which is preliminary data.</text>
</comment>
<organism evidence="1 2">
    <name type="scientific">Vibrio hippocampi</name>
    <dbReference type="NCBI Taxonomy" id="654686"/>
    <lineage>
        <taxon>Bacteria</taxon>
        <taxon>Pseudomonadati</taxon>
        <taxon>Pseudomonadota</taxon>
        <taxon>Gammaproteobacteria</taxon>
        <taxon>Vibrionales</taxon>
        <taxon>Vibrionaceae</taxon>
        <taxon>Vibrio</taxon>
    </lineage>
</organism>
<accession>A0ABM8ZPS4</accession>
<dbReference type="Proteomes" id="UP000838160">
    <property type="component" value="Unassembled WGS sequence"/>
</dbReference>